<dbReference type="OrthoDB" id="3214389at2"/>
<evidence type="ECO:0000313" key="1">
    <source>
        <dbReference type="EMBL" id="TWJ12847.1"/>
    </source>
</evidence>
<dbReference type="InterPro" id="IPR054206">
    <property type="entry name" value="DUF6912"/>
</dbReference>
<sequence length="165" mass="17827">MTRIYLSATVPLLRELSETSKLPVSRAHAVTPGLREWYIEGELEDLEYAAFTRAAQDALWLLADDPSAPPRRVVVSVDLPDDQFSVPVGELGDSRVTVAAAVPLRAVAAIHVDGPEAATDVTTARGLVTAASAGDADAEFIVESVEDRELEWYDPSELARLLETL</sequence>
<organism evidence="1 2">
    <name type="scientific">Stackebrandtia albiflava</name>
    <dbReference type="NCBI Taxonomy" id="406432"/>
    <lineage>
        <taxon>Bacteria</taxon>
        <taxon>Bacillati</taxon>
        <taxon>Actinomycetota</taxon>
        <taxon>Actinomycetes</taxon>
        <taxon>Glycomycetales</taxon>
        <taxon>Glycomycetaceae</taxon>
        <taxon>Stackebrandtia</taxon>
    </lineage>
</organism>
<dbReference type="AlphaFoldDB" id="A0A562V4V6"/>
<proteinExistence type="predicted"/>
<name>A0A562V4V6_9ACTN</name>
<protein>
    <submittedName>
        <fullName evidence="1">Uncharacterized protein</fullName>
    </submittedName>
</protein>
<keyword evidence="2" id="KW-1185">Reference proteome</keyword>
<dbReference type="EMBL" id="VLLL01000006">
    <property type="protein sequence ID" value="TWJ12847.1"/>
    <property type="molecule type" value="Genomic_DNA"/>
</dbReference>
<dbReference type="Pfam" id="PF21853">
    <property type="entry name" value="DUF6912"/>
    <property type="match status" value="1"/>
</dbReference>
<reference evidence="1 2" key="1">
    <citation type="journal article" date="2013" name="Stand. Genomic Sci.">
        <title>Genomic Encyclopedia of Type Strains, Phase I: The one thousand microbial genomes (KMG-I) project.</title>
        <authorList>
            <person name="Kyrpides N.C."/>
            <person name="Woyke T."/>
            <person name="Eisen J.A."/>
            <person name="Garrity G."/>
            <person name="Lilburn T.G."/>
            <person name="Beck B.J."/>
            <person name="Whitman W.B."/>
            <person name="Hugenholtz P."/>
            <person name="Klenk H.P."/>
        </authorList>
    </citation>
    <scope>NUCLEOTIDE SEQUENCE [LARGE SCALE GENOMIC DNA]</scope>
    <source>
        <strain evidence="1 2">DSM 45044</strain>
    </source>
</reference>
<dbReference type="RefSeq" id="WP_147140273.1">
    <property type="nucleotide sequence ID" value="NZ_BAABIJ010000002.1"/>
</dbReference>
<evidence type="ECO:0000313" key="2">
    <source>
        <dbReference type="Proteomes" id="UP000321617"/>
    </source>
</evidence>
<comment type="caution">
    <text evidence="1">The sequence shown here is derived from an EMBL/GenBank/DDBJ whole genome shotgun (WGS) entry which is preliminary data.</text>
</comment>
<accession>A0A562V4V6</accession>
<gene>
    <name evidence="1" type="ORF">LX16_3613</name>
</gene>
<dbReference type="Proteomes" id="UP000321617">
    <property type="component" value="Unassembled WGS sequence"/>
</dbReference>